<name>A0A552UZI1_9FLAO</name>
<dbReference type="PANTHER" id="PTHR45138">
    <property type="entry name" value="REGULATORY COMPONENTS OF SENSORY TRANSDUCTION SYSTEM"/>
    <property type="match status" value="1"/>
</dbReference>
<feature type="transmembrane region" description="Helical" evidence="3">
    <location>
        <begin position="20"/>
        <end position="40"/>
    </location>
</feature>
<dbReference type="PROSITE" id="PS50887">
    <property type="entry name" value="GGDEF"/>
    <property type="match status" value="1"/>
</dbReference>
<proteinExistence type="predicted"/>
<accession>A0A552UZI1</accession>
<dbReference type="PANTHER" id="PTHR45138:SF9">
    <property type="entry name" value="DIGUANYLATE CYCLASE DGCM-RELATED"/>
    <property type="match status" value="1"/>
</dbReference>
<dbReference type="CDD" id="cd01949">
    <property type="entry name" value="GGDEF"/>
    <property type="match status" value="1"/>
</dbReference>
<protein>
    <recommendedName>
        <fullName evidence="1">diguanylate cyclase</fullName>
        <ecNumber evidence="1">2.7.7.65</ecNumber>
    </recommendedName>
</protein>
<evidence type="ECO:0000256" key="2">
    <source>
        <dbReference type="ARBA" id="ARBA00034247"/>
    </source>
</evidence>
<evidence type="ECO:0000259" key="4">
    <source>
        <dbReference type="PROSITE" id="PS50887"/>
    </source>
</evidence>
<keyword evidence="3" id="KW-0812">Transmembrane</keyword>
<reference evidence="5 6" key="1">
    <citation type="submission" date="2019-07" db="EMBL/GenBank/DDBJ databases">
        <title>Flavobacterium sp. nov., isolated from glacier ice.</title>
        <authorList>
            <person name="Liu Q."/>
            <person name="Xin Y.-H."/>
        </authorList>
    </citation>
    <scope>NUCLEOTIDE SEQUENCE [LARGE SCALE GENOMIC DNA]</scope>
    <source>
        <strain evidence="5 6">ZT4R6</strain>
    </source>
</reference>
<dbReference type="Pfam" id="PF00990">
    <property type="entry name" value="GGDEF"/>
    <property type="match status" value="1"/>
</dbReference>
<keyword evidence="3" id="KW-0472">Membrane</keyword>
<keyword evidence="3" id="KW-1133">Transmembrane helix</keyword>
<dbReference type="RefSeq" id="WP_143373884.1">
    <property type="nucleotide sequence ID" value="NZ_VJVZ01000008.1"/>
</dbReference>
<dbReference type="NCBIfam" id="TIGR00254">
    <property type="entry name" value="GGDEF"/>
    <property type="match status" value="1"/>
</dbReference>
<dbReference type="EMBL" id="VJVZ01000008">
    <property type="protein sequence ID" value="TRW23627.1"/>
    <property type="molecule type" value="Genomic_DNA"/>
</dbReference>
<dbReference type="InterPro" id="IPR000160">
    <property type="entry name" value="GGDEF_dom"/>
</dbReference>
<dbReference type="SMART" id="SM00267">
    <property type="entry name" value="GGDEF"/>
    <property type="match status" value="1"/>
</dbReference>
<keyword evidence="6" id="KW-1185">Reference proteome</keyword>
<comment type="caution">
    <text evidence="5">The sequence shown here is derived from an EMBL/GenBank/DDBJ whole genome shotgun (WGS) entry which is preliminary data.</text>
</comment>
<dbReference type="OrthoDB" id="1355702at2"/>
<comment type="catalytic activity">
    <reaction evidence="2">
        <text>2 GTP = 3',3'-c-di-GMP + 2 diphosphate</text>
        <dbReference type="Rhea" id="RHEA:24898"/>
        <dbReference type="ChEBI" id="CHEBI:33019"/>
        <dbReference type="ChEBI" id="CHEBI:37565"/>
        <dbReference type="ChEBI" id="CHEBI:58805"/>
        <dbReference type="EC" id="2.7.7.65"/>
    </reaction>
</comment>
<dbReference type="Gene3D" id="3.30.70.270">
    <property type="match status" value="1"/>
</dbReference>
<dbReference type="Proteomes" id="UP000320643">
    <property type="component" value="Unassembled WGS sequence"/>
</dbReference>
<feature type="domain" description="GGDEF" evidence="4">
    <location>
        <begin position="121"/>
        <end position="257"/>
    </location>
</feature>
<evidence type="ECO:0000256" key="1">
    <source>
        <dbReference type="ARBA" id="ARBA00012528"/>
    </source>
</evidence>
<dbReference type="InterPro" id="IPR029787">
    <property type="entry name" value="Nucleotide_cyclase"/>
</dbReference>
<dbReference type="AlphaFoldDB" id="A0A552UZI1"/>
<dbReference type="GO" id="GO:0052621">
    <property type="term" value="F:diguanylate cyclase activity"/>
    <property type="evidence" value="ECO:0007669"/>
    <property type="project" value="UniProtKB-EC"/>
</dbReference>
<gene>
    <name evidence="5" type="ORF">FMM05_13280</name>
</gene>
<dbReference type="InterPro" id="IPR043128">
    <property type="entry name" value="Rev_trsase/Diguanyl_cyclase"/>
</dbReference>
<evidence type="ECO:0000313" key="6">
    <source>
        <dbReference type="Proteomes" id="UP000320643"/>
    </source>
</evidence>
<dbReference type="InterPro" id="IPR050469">
    <property type="entry name" value="Diguanylate_Cyclase"/>
</dbReference>
<organism evidence="5 6">
    <name type="scientific">Flavobacterium zepuense</name>
    <dbReference type="NCBI Taxonomy" id="2593302"/>
    <lineage>
        <taxon>Bacteria</taxon>
        <taxon>Pseudomonadati</taxon>
        <taxon>Bacteroidota</taxon>
        <taxon>Flavobacteriia</taxon>
        <taxon>Flavobacteriales</taxon>
        <taxon>Flavobacteriaceae</taxon>
        <taxon>Flavobacterium</taxon>
    </lineage>
</organism>
<feature type="transmembrane region" description="Helical" evidence="3">
    <location>
        <begin position="60"/>
        <end position="80"/>
    </location>
</feature>
<sequence>MNKIKEGYLKFKQDFIPKVFYDIAKWILGLLIAWCLFKIFKHRIQIKDAFLKNITLDLTSILLICIFCITLTTIIVISIYSKKIQKLKDITYTDSKTGLKNYKLLESYLKTKISESILKNAPLSVIIIDIDDFKNFNEHYSPTIGDKIIAEVGRLLLHDTRITDETFRRYETGDEFVVISTNTNLTQAKNPAERKREFIANNNFVIDGTIYKITVSCGIAEYKSEADTLDTLLDRANYAMRNIAKKKNGKNCTESVS</sequence>
<dbReference type="EC" id="2.7.7.65" evidence="1"/>
<dbReference type="SUPFAM" id="SSF55073">
    <property type="entry name" value="Nucleotide cyclase"/>
    <property type="match status" value="1"/>
</dbReference>
<evidence type="ECO:0000313" key="5">
    <source>
        <dbReference type="EMBL" id="TRW23627.1"/>
    </source>
</evidence>
<evidence type="ECO:0000256" key="3">
    <source>
        <dbReference type="SAM" id="Phobius"/>
    </source>
</evidence>